<dbReference type="SMART" id="SM00398">
    <property type="entry name" value="HMG"/>
    <property type="match status" value="2"/>
</dbReference>
<dbReference type="InterPro" id="IPR009071">
    <property type="entry name" value="HMG_box_dom"/>
</dbReference>
<dbReference type="InterPro" id="IPR036910">
    <property type="entry name" value="HMG_box_dom_sf"/>
</dbReference>
<sequence length="342" mass="38722">MINKLAKVTLCQKFGRLSLGGNVCFRVRSDVSKLSTTFPRLAVPTSVSGVELRLPSKFNAPRAFAIFLREQFGAQTGLAKDIVKSVSVTWNNLSDDEKQRYADSAKKFAEEKREKFQQLSDEQKQELIVLHESNVARRRRFRKRKSLHKLYADTNHPKRPLVSYMLFASKQQQSVSLNTREERVKFVKDLGEQWRRMTDTEKEPYVTESRHNLAIYNHQVEEWKEKYADEIGEWRKANMPKTKKKMAMKGKRKMKAAKKVGLKKKETKLASGQKKGRIAKGGGTLTTGAKKGDEEEAATELLHSLSLSEPATLVTKGQPKKKAATGKAAKKVKKADVKGAVD</sequence>
<evidence type="ECO:0000256" key="1">
    <source>
        <dbReference type="ARBA" id="ARBA00023125"/>
    </source>
</evidence>
<dbReference type="Gene3D" id="1.10.30.10">
    <property type="entry name" value="High mobility group box domain"/>
    <property type="match status" value="2"/>
</dbReference>
<evidence type="ECO:0000259" key="4">
    <source>
        <dbReference type="PROSITE" id="PS50118"/>
    </source>
</evidence>
<keyword evidence="1 2" id="KW-0238">DNA-binding</keyword>
<evidence type="ECO:0000313" key="6">
    <source>
        <dbReference type="Proteomes" id="UP001620645"/>
    </source>
</evidence>
<dbReference type="Pfam" id="PF00505">
    <property type="entry name" value="HMG_box"/>
    <property type="match status" value="1"/>
</dbReference>
<evidence type="ECO:0000256" key="2">
    <source>
        <dbReference type="PROSITE-ProRule" id="PRU00267"/>
    </source>
</evidence>
<dbReference type="GO" id="GO:0005634">
    <property type="term" value="C:nucleus"/>
    <property type="evidence" value="ECO:0007669"/>
    <property type="project" value="UniProtKB-UniRule"/>
</dbReference>
<evidence type="ECO:0000256" key="3">
    <source>
        <dbReference type="SAM" id="MobiDB-lite"/>
    </source>
</evidence>
<feature type="compositionally biased region" description="Basic residues" evidence="3">
    <location>
        <begin position="318"/>
        <end position="333"/>
    </location>
</feature>
<organism evidence="5 6">
    <name type="scientific">Heterodera schachtii</name>
    <name type="common">Sugarbeet cyst nematode worm</name>
    <name type="synonym">Tylenchus schachtii</name>
    <dbReference type="NCBI Taxonomy" id="97005"/>
    <lineage>
        <taxon>Eukaryota</taxon>
        <taxon>Metazoa</taxon>
        <taxon>Ecdysozoa</taxon>
        <taxon>Nematoda</taxon>
        <taxon>Chromadorea</taxon>
        <taxon>Rhabditida</taxon>
        <taxon>Tylenchina</taxon>
        <taxon>Tylenchomorpha</taxon>
        <taxon>Tylenchoidea</taxon>
        <taxon>Heteroderidae</taxon>
        <taxon>Heteroderinae</taxon>
        <taxon>Heterodera</taxon>
    </lineage>
</organism>
<dbReference type="InterPro" id="IPR050342">
    <property type="entry name" value="HMGB"/>
</dbReference>
<dbReference type="PROSITE" id="PS50118">
    <property type="entry name" value="HMG_BOX_2"/>
    <property type="match status" value="1"/>
</dbReference>
<dbReference type="GO" id="GO:0003677">
    <property type="term" value="F:DNA binding"/>
    <property type="evidence" value="ECO:0007669"/>
    <property type="project" value="UniProtKB-UniRule"/>
</dbReference>
<name>A0ABD2KBX7_HETSC</name>
<reference evidence="5 6" key="1">
    <citation type="submission" date="2024-10" db="EMBL/GenBank/DDBJ databases">
        <authorList>
            <person name="Kim D."/>
        </authorList>
    </citation>
    <scope>NUCLEOTIDE SEQUENCE [LARGE SCALE GENOMIC DNA]</scope>
    <source>
        <strain evidence="5">Taebaek</strain>
    </source>
</reference>
<proteinExistence type="predicted"/>
<keyword evidence="2" id="KW-0539">Nucleus</keyword>
<protein>
    <recommendedName>
        <fullName evidence="4">HMG box domain-containing protein</fullName>
    </recommendedName>
</protein>
<dbReference type="SUPFAM" id="SSF47095">
    <property type="entry name" value="HMG-box"/>
    <property type="match status" value="2"/>
</dbReference>
<gene>
    <name evidence="5" type="ORF">niasHS_001748</name>
</gene>
<keyword evidence="6" id="KW-1185">Reference proteome</keyword>
<dbReference type="AlphaFoldDB" id="A0ABD2KBX7"/>
<accession>A0ABD2KBX7</accession>
<dbReference type="EMBL" id="JBICCN010000031">
    <property type="protein sequence ID" value="KAL3100445.1"/>
    <property type="molecule type" value="Genomic_DNA"/>
</dbReference>
<dbReference type="PANTHER" id="PTHR48112">
    <property type="entry name" value="HIGH MOBILITY GROUP PROTEIN DSP1"/>
    <property type="match status" value="1"/>
</dbReference>
<feature type="region of interest" description="Disordered" evidence="3">
    <location>
        <begin position="262"/>
        <end position="342"/>
    </location>
</feature>
<dbReference type="Proteomes" id="UP001620645">
    <property type="component" value="Unassembled WGS sequence"/>
</dbReference>
<feature type="domain" description="HMG box" evidence="4">
    <location>
        <begin position="157"/>
        <end position="224"/>
    </location>
</feature>
<feature type="DNA-binding region" description="HMG box" evidence="2">
    <location>
        <begin position="157"/>
        <end position="224"/>
    </location>
</feature>
<comment type="caution">
    <text evidence="5">The sequence shown here is derived from an EMBL/GenBank/DDBJ whole genome shotgun (WGS) entry which is preliminary data.</text>
</comment>
<evidence type="ECO:0000313" key="5">
    <source>
        <dbReference type="EMBL" id="KAL3100445.1"/>
    </source>
</evidence>